<dbReference type="InterPro" id="IPR047205">
    <property type="entry name" value="RMP1"/>
</dbReference>
<feature type="region of interest" description="Disordered" evidence="1">
    <location>
        <begin position="223"/>
        <end position="255"/>
    </location>
</feature>
<dbReference type="InParanoid" id="A0A2K1QK66"/>
<dbReference type="PANTHER" id="PTHR37792:SF1">
    <property type="entry name" value="RIBONUCLEASE MRP PROTEIN SUBUNIT RMP1"/>
    <property type="match status" value="1"/>
</dbReference>
<sequence>MSPLKVRLSPSDLATLTHLSTLLHLAHHRNKNQHRRAHWYRSLSLLRRHLSVLVNLYTTLNAVPDTHSARHRKKAADRTTTEKVERELVYFSDVLVPRSWRAFSQLVAEGRFAVLGVALMAVLGEVARVTGVTAWVEEEGQREVEDVLERFAGEVDGLLGGRDGTAGKGKGEGQGGDLGVVVARTGEDLEEGRGVVQRAAVDGLDEEEVVQSLATAELASERHEIRGMDEGDGTKVKKRKKRKGGDAIDDLFAGL</sequence>
<gene>
    <name evidence="3" type="ORF">CAC42_807</name>
</gene>
<dbReference type="GO" id="GO:0000294">
    <property type="term" value="P:nuclear-transcribed mRNA catabolic process, RNase MRP-dependent"/>
    <property type="evidence" value="ECO:0007669"/>
    <property type="project" value="TreeGrafter"/>
</dbReference>
<dbReference type="OrthoDB" id="5414547at2759"/>
<dbReference type="EMBL" id="NKHZ01000070">
    <property type="protein sequence ID" value="PNS15548.1"/>
    <property type="molecule type" value="Genomic_DNA"/>
</dbReference>
<reference evidence="3 4" key="1">
    <citation type="submission" date="2017-06" db="EMBL/GenBank/DDBJ databases">
        <title>Draft genome sequence of a variant of Elsinoe murrayae.</title>
        <authorList>
            <person name="Cheng Q."/>
        </authorList>
    </citation>
    <scope>NUCLEOTIDE SEQUENCE [LARGE SCALE GENOMIC DNA]</scope>
    <source>
        <strain evidence="3 4">CQ-2017a</strain>
    </source>
</reference>
<dbReference type="GO" id="GO:0042134">
    <property type="term" value="F:rRNA primary transcript binding"/>
    <property type="evidence" value="ECO:0007669"/>
    <property type="project" value="InterPro"/>
</dbReference>
<dbReference type="Proteomes" id="UP000243797">
    <property type="component" value="Unassembled WGS sequence"/>
</dbReference>
<dbReference type="Pfam" id="PF20945">
    <property type="entry name" value="RMP1"/>
    <property type="match status" value="1"/>
</dbReference>
<dbReference type="STRING" id="2082308.A0A2K1QK66"/>
<accession>A0A2K1QK66</accession>
<organism evidence="3 4">
    <name type="scientific">Sphaceloma murrayae</name>
    <dbReference type="NCBI Taxonomy" id="2082308"/>
    <lineage>
        <taxon>Eukaryota</taxon>
        <taxon>Fungi</taxon>
        <taxon>Dikarya</taxon>
        <taxon>Ascomycota</taxon>
        <taxon>Pezizomycotina</taxon>
        <taxon>Dothideomycetes</taxon>
        <taxon>Dothideomycetidae</taxon>
        <taxon>Myriangiales</taxon>
        <taxon>Elsinoaceae</taxon>
        <taxon>Sphaceloma</taxon>
    </lineage>
</organism>
<dbReference type="PANTHER" id="PTHR37792">
    <property type="entry name" value="RIBONUCLEASE MRP PROTEIN SUBUNIT RMP1"/>
    <property type="match status" value="1"/>
</dbReference>
<dbReference type="GO" id="GO:0000172">
    <property type="term" value="C:ribonuclease MRP complex"/>
    <property type="evidence" value="ECO:0007669"/>
    <property type="project" value="InterPro"/>
</dbReference>
<dbReference type="InterPro" id="IPR047204">
    <property type="entry name" value="RMP1_RBD"/>
</dbReference>
<evidence type="ECO:0000313" key="4">
    <source>
        <dbReference type="Proteomes" id="UP000243797"/>
    </source>
</evidence>
<proteinExistence type="predicted"/>
<evidence type="ECO:0000259" key="2">
    <source>
        <dbReference type="Pfam" id="PF20945"/>
    </source>
</evidence>
<evidence type="ECO:0000256" key="1">
    <source>
        <dbReference type="SAM" id="MobiDB-lite"/>
    </source>
</evidence>
<keyword evidence="4" id="KW-1185">Reference proteome</keyword>
<feature type="domain" description="RNase MRP protein 1 RNA binding" evidence="2">
    <location>
        <begin position="22"/>
        <end position="124"/>
    </location>
</feature>
<dbReference type="CDD" id="cd22573">
    <property type="entry name" value="RMP1_RBD"/>
    <property type="match status" value="1"/>
</dbReference>
<dbReference type="GO" id="GO:0000466">
    <property type="term" value="P:maturation of 5.8S rRNA from tricistronic rRNA transcript (SSU-rRNA, 5.8S rRNA, LSU-rRNA)"/>
    <property type="evidence" value="ECO:0007669"/>
    <property type="project" value="TreeGrafter"/>
</dbReference>
<name>A0A2K1QK66_9PEZI</name>
<protein>
    <recommendedName>
        <fullName evidence="2">RNase MRP protein 1 RNA binding domain-containing protein</fullName>
    </recommendedName>
</protein>
<comment type="caution">
    <text evidence="3">The sequence shown here is derived from an EMBL/GenBank/DDBJ whole genome shotgun (WGS) entry which is preliminary data.</text>
</comment>
<evidence type="ECO:0000313" key="3">
    <source>
        <dbReference type="EMBL" id="PNS15548.1"/>
    </source>
</evidence>
<dbReference type="AlphaFoldDB" id="A0A2K1QK66"/>
<feature type="compositionally biased region" description="Basic and acidic residues" evidence="1">
    <location>
        <begin position="223"/>
        <end position="235"/>
    </location>
</feature>